<evidence type="ECO:0000256" key="1">
    <source>
        <dbReference type="ARBA" id="ARBA00010088"/>
    </source>
</evidence>
<dbReference type="PANTHER" id="PTHR43248:SF29">
    <property type="entry name" value="TRIPEPTIDYL AMINOPEPTIDASE"/>
    <property type="match status" value="1"/>
</dbReference>
<feature type="domain" description="Peptidase S33 tripeptidyl aminopeptidase-like C-terminal" evidence="5">
    <location>
        <begin position="431"/>
        <end position="531"/>
    </location>
</feature>
<gene>
    <name evidence="6" type="ORF">FB476_0397</name>
</gene>
<evidence type="ECO:0000256" key="4">
    <source>
        <dbReference type="SAM" id="MobiDB-lite"/>
    </source>
</evidence>
<dbReference type="Pfam" id="PF08386">
    <property type="entry name" value="Abhydrolase_4"/>
    <property type="match status" value="1"/>
</dbReference>
<protein>
    <submittedName>
        <fullName evidence="6">Alpha/beta hydrolase family protein</fullName>
    </submittedName>
</protein>
<dbReference type="RefSeq" id="WP_238329509.1">
    <property type="nucleotide sequence ID" value="NZ_BAAAIL010000003.1"/>
</dbReference>
<keyword evidence="3 6" id="KW-0378">Hydrolase</keyword>
<name>A0A543KKE3_9MICO</name>
<dbReference type="AlphaFoldDB" id="A0A543KKE3"/>
<reference evidence="6 7" key="1">
    <citation type="submission" date="2019-06" db="EMBL/GenBank/DDBJ databases">
        <title>Sequencing the genomes of 1000 actinobacteria strains.</title>
        <authorList>
            <person name="Klenk H.-P."/>
        </authorList>
    </citation>
    <scope>NUCLEOTIDE SEQUENCE [LARGE SCALE GENOMIC DNA]</scope>
    <source>
        <strain evidence="6 7">DSM 12362</strain>
    </source>
</reference>
<dbReference type="Gene3D" id="3.40.50.1820">
    <property type="entry name" value="alpha/beta hydrolase"/>
    <property type="match status" value="1"/>
</dbReference>
<evidence type="ECO:0000259" key="5">
    <source>
        <dbReference type="Pfam" id="PF08386"/>
    </source>
</evidence>
<dbReference type="Proteomes" id="UP000315133">
    <property type="component" value="Unassembled WGS sequence"/>
</dbReference>
<proteinExistence type="inferred from homology"/>
<feature type="region of interest" description="Disordered" evidence="4">
    <location>
        <begin position="46"/>
        <end position="72"/>
    </location>
</feature>
<dbReference type="InterPro" id="IPR029058">
    <property type="entry name" value="AB_hydrolase_fold"/>
</dbReference>
<comment type="similarity">
    <text evidence="1">Belongs to the peptidase S33 family.</text>
</comment>
<dbReference type="InterPro" id="IPR051601">
    <property type="entry name" value="Serine_prot/Carboxylest_S33"/>
</dbReference>
<comment type="caution">
    <text evidence="6">The sequence shown here is derived from an EMBL/GenBank/DDBJ whole genome shotgun (WGS) entry which is preliminary data.</text>
</comment>
<dbReference type="EMBL" id="VFPU01000001">
    <property type="protein sequence ID" value="TQM95553.1"/>
    <property type="molecule type" value="Genomic_DNA"/>
</dbReference>
<dbReference type="GO" id="GO:0016787">
    <property type="term" value="F:hydrolase activity"/>
    <property type="evidence" value="ECO:0007669"/>
    <property type="project" value="UniProtKB-KW"/>
</dbReference>
<keyword evidence="2" id="KW-0732">Signal</keyword>
<dbReference type="SUPFAM" id="SSF53474">
    <property type="entry name" value="alpha/beta-Hydrolases"/>
    <property type="match status" value="1"/>
</dbReference>
<organism evidence="6 7">
    <name type="scientific">Ornithinimicrobium humiphilum</name>
    <dbReference type="NCBI Taxonomy" id="125288"/>
    <lineage>
        <taxon>Bacteria</taxon>
        <taxon>Bacillati</taxon>
        <taxon>Actinomycetota</taxon>
        <taxon>Actinomycetes</taxon>
        <taxon>Micrococcales</taxon>
        <taxon>Ornithinimicrobiaceae</taxon>
        <taxon>Ornithinimicrobium</taxon>
    </lineage>
</organism>
<evidence type="ECO:0000313" key="7">
    <source>
        <dbReference type="Proteomes" id="UP000315133"/>
    </source>
</evidence>
<evidence type="ECO:0000313" key="6">
    <source>
        <dbReference type="EMBL" id="TQM95553.1"/>
    </source>
</evidence>
<evidence type="ECO:0000256" key="3">
    <source>
        <dbReference type="ARBA" id="ARBA00022801"/>
    </source>
</evidence>
<sequence length="531" mass="55690">MAFLPTPAGSRTSTGAGGTRRPARPARTLAAALTALALLAGCSIGGGDEDGPSGDGGATSTSTPLPDGAPEGLERFYGQQLEWSECQTAFECATLEVPIDYAEPDGATIEIALLRVPARGDSEGSLVVNPGGPGASGVDFASMAGAVFSGEVRSALDVVGFDPRGVGRSAPIDCVSDDELTEFLGADPTPDDEAEEQQLEETLRHFAESCVENAPDLAAHISTIEVARDMDVLRAALGEETLTYLGASYGTYLGTVYANLFPDRVGRFVLDGAMDPTLDGIEVGKGQAAGFERATRAYVEDCVASGGCPLGDDVESALAAIPAFLEAVDADPPTVGGDTVGRLTEGWAFYGIVVAMYDQGTWPILTQALERAMAGDGTLMMFLANSYTSRDADGSYTSNMMEAFPAVSCLEAEDDDLDQEELEREFLEVSPTWGRHFAAPSACEYWPVSATETLEEWSAPGAAPIVVIGTTRDPATPYEWAERLAEVLESGVLISYDGDGHTAYGRSNDCVDDAVDAYLLEGTVPEDGLRC</sequence>
<evidence type="ECO:0000256" key="2">
    <source>
        <dbReference type="ARBA" id="ARBA00022729"/>
    </source>
</evidence>
<feature type="region of interest" description="Disordered" evidence="4">
    <location>
        <begin position="1"/>
        <end position="24"/>
    </location>
</feature>
<accession>A0A543KKE3</accession>
<dbReference type="PANTHER" id="PTHR43248">
    <property type="entry name" value="2-SUCCINYL-6-HYDROXY-2,4-CYCLOHEXADIENE-1-CARBOXYLATE SYNTHASE"/>
    <property type="match status" value="1"/>
</dbReference>
<keyword evidence="7" id="KW-1185">Reference proteome</keyword>
<dbReference type="InterPro" id="IPR013595">
    <property type="entry name" value="Pept_S33_TAP-like_C"/>
</dbReference>